<gene>
    <name evidence="15" type="ORF">BDV29DRAFT_115646</name>
</gene>
<evidence type="ECO:0000256" key="2">
    <source>
        <dbReference type="ARBA" id="ARBA00004370"/>
    </source>
</evidence>
<dbReference type="OrthoDB" id="1844152at2759"/>
<keyword evidence="7" id="KW-1133">Transmembrane helix</keyword>
<name>A0A5N5X4F7_9EURO</name>
<evidence type="ECO:0000256" key="8">
    <source>
        <dbReference type="ARBA" id="ARBA00023002"/>
    </source>
</evidence>
<dbReference type="GO" id="GO:0016705">
    <property type="term" value="F:oxidoreductase activity, acting on paired donors, with incorporation or reduction of molecular oxygen"/>
    <property type="evidence" value="ECO:0007669"/>
    <property type="project" value="InterPro"/>
</dbReference>
<evidence type="ECO:0000256" key="10">
    <source>
        <dbReference type="ARBA" id="ARBA00023033"/>
    </source>
</evidence>
<organism evidence="15 16">
    <name type="scientific">Aspergillus leporis</name>
    <dbReference type="NCBI Taxonomy" id="41062"/>
    <lineage>
        <taxon>Eukaryota</taxon>
        <taxon>Fungi</taxon>
        <taxon>Dikarya</taxon>
        <taxon>Ascomycota</taxon>
        <taxon>Pezizomycotina</taxon>
        <taxon>Eurotiomycetes</taxon>
        <taxon>Eurotiomycetidae</taxon>
        <taxon>Eurotiales</taxon>
        <taxon>Aspergillaceae</taxon>
        <taxon>Aspergillus</taxon>
        <taxon>Aspergillus subgen. Circumdati</taxon>
    </lineage>
</organism>
<evidence type="ECO:0000256" key="11">
    <source>
        <dbReference type="ARBA" id="ARBA00023136"/>
    </source>
</evidence>
<dbReference type="GO" id="GO:0019748">
    <property type="term" value="P:secondary metabolic process"/>
    <property type="evidence" value="ECO:0007669"/>
    <property type="project" value="UniProtKB-ARBA"/>
</dbReference>
<keyword evidence="8 13" id="KW-0560">Oxidoreductase</keyword>
<dbReference type="Pfam" id="PF00067">
    <property type="entry name" value="p450"/>
    <property type="match status" value="1"/>
</dbReference>
<feature type="chain" id="PRO_5024947079" evidence="14">
    <location>
        <begin position="23"/>
        <end position="516"/>
    </location>
</feature>
<accession>A0A5N5X4F7</accession>
<evidence type="ECO:0000256" key="4">
    <source>
        <dbReference type="ARBA" id="ARBA00022617"/>
    </source>
</evidence>
<evidence type="ECO:0000256" key="13">
    <source>
        <dbReference type="RuleBase" id="RU000461"/>
    </source>
</evidence>
<dbReference type="InterPro" id="IPR001128">
    <property type="entry name" value="Cyt_P450"/>
</dbReference>
<feature type="signal peptide" evidence="14">
    <location>
        <begin position="1"/>
        <end position="22"/>
    </location>
</feature>
<evidence type="ECO:0000256" key="1">
    <source>
        <dbReference type="ARBA" id="ARBA00001971"/>
    </source>
</evidence>
<keyword evidence="11" id="KW-0472">Membrane</keyword>
<evidence type="ECO:0000256" key="5">
    <source>
        <dbReference type="ARBA" id="ARBA00022692"/>
    </source>
</evidence>
<reference evidence="15 16" key="1">
    <citation type="submission" date="2019-04" db="EMBL/GenBank/DDBJ databases">
        <title>Friends and foes A comparative genomics study of 23 Aspergillus species from section Flavi.</title>
        <authorList>
            <consortium name="DOE Joint Genome Institute"/>
            <person name="Kjaerbolling I."/>
            <person name="Vesth T."/>
            <person name="Frisvad J.C."/>
            <person name="Nybo J.L."/>
            <person name="Theobald S."/>
            <person name="Kildgaard S."/>
            <person name="Isbrandt T."/>
            <person name="Kuo A."/>
            <person name="Sato A."/>
            <person name="Lyhne E.K."/>
            <person name="Kogle M.E."/>
            <person name="Wiebenga A."/>
            <person name="Kun R.S."/>
            <person name="Lubbers R.J."/>
            <person name="Makela M.R."/>
            <person name="Barry K."/>
            <person name="Chovatia M."/>
            <person name="Clum A."/>
            <person name="Daum C."/>
            <person name="Haridas S."/>
            <person name="He G."/>
            <person name="LaButti K."/>
            <person name="Lipzen A."/>
            <person name="Mondo S."/>
            <person name="Riley R."/>
            <person name="Salamov A."/>
            <person name="Simmons B.A."/>
            <person name="Magnuson J.K."/>
            <person name="Henrissat B."/>
            <person name="Mortensen U.H."/>
            <person name="Larsen T.O."/>
            <person name="Devries R.P."/>
            <person name="Grigoriev I.V."/>
            <person name="Machida M."/>
            <person name="Baker S.E."/>
            <person name="Andersen M.R."/>
        </authorList>
    </citation>
    <scope>NUCLEOTIDE SEQUENCE [LARGE SCALE GENOMIC DNA]</scope>
    <source>
        <strain evidence="15 16">CBS 151.66</strain>
    </source>
</reference>
<evidence type="ECO:0000256" key="14">
    <source>
        <dbReference type="SAM" id="SignalP"/>
    </source>
</evidence>
<dbReference type="GO" id="GO:0004497">
    <property type="term" value="F:monooxygenase activity"/>
    <property type="evidence" value="ECO:0007669"/>
    <property type="project" value="UniProtKB-KW"/>
</dbReference>
<dbReference type="AlphaFoldDB" id="A0A5N5X4F7"/>
<protein>
    <submittedName>
        <fullName evidence="15">Cytochrome P450</fullName>
    </submittedName>
</protein>
<evidence type="ECO:0000256" key="3">
    <source>
        <dbReference type="ARBA" id="ARBA00010617"/>
    </source>
</evidence>
<comment type="subcellular location">
    <subcellularLocation>
        <location evidence="2">Membrane</location>
    </subcellularLocation>
</comment>
<proteinExistence type="inferred from homology"/>
<keyword evidence="5" id="KW-0812">Transmembrane</keyword>
<dbReference type="Proteomes" id="UP000326565">
    <property type="component" value="Unassembled WGS sequence"/>
</dbReference>
<dbReference type="GO" id="GO:0016020">
    <property type="term" value="C:membrane"/>
    <property type="evidence" value="ECO:0007669"/>
    <property type="project" value="UniProtKB-SubCell"/>
</dbReference>
<dbReference type="PRINTS" id="PR00465">
    <property type="entry name" value="EP450IV"/>
</dbReference>
<keyword evidence="4 12" id="KW-0349">Heme</keyword>
<dbReference type="InterPro" id="IPR017972">
    <property type="entry name" value="Cyt_P450_CS"/>
</dbReference>
<dbReference type="InterPro" id="IPR036396">
    <property type="entry name" value="Cyt_P450_sf"/>
</dbReference>
<evidence type="ECO:0000256" key="12">
    <source>
        <dbReference type="PIRSR" id="PIRSR602403-1"/>
    </source>
</evidence>
<dbReference type="InterPro" id="IPR002403">
    <property type="entry name" value="Cyt_P450_E_grp-IV"/>
</dbReference>
<keyword evidence="16" id="KW-1185">Reference proteome</keyword>
<evidence type="ECO:0000256" key="7">
    <source>
        <dbReference type="ARBA" id="ARBA00022989"/>
    </source>
</evidence>
<evidence type="ECO:0000256" key="9">
    <source>
        <dbReference type="ARBA" id="ARBA00023004"/>
    </source>
</evidence>
<keyword evidence="14" id="KW-0732">Signal</keyword>
<dbReference type="GO" id="GO:0020037">
    <property type="term" value="F:heme binding"/>
    <property type="evidence" value="ECO:0007669"/>
    <property type="project" value="InterPro"/>
</dbReference>
<evidence type="ECO:0000256" key="6">
    <source>
        <dbReference type="ARBA" id="ARBA00022723"/>
    </source>
</evidence>
<comment type="cofactor">
    <cofactor evidence="1 12">
        <name>heme</name>
        <dbReference type="ChEBI" id="CHEBI:30413"/>
    </cofactor>
</comment>
<dbReference type="GO" id="GO:0005506">
    <property type="term" value="F:iron ion binding"/>
    <property type="evidence" value="ECO:0007669"/>
    <property type="project" value="InterPro"/>
</dbReference>
<dbReference type="PROSITE" id="PS00086">
    <property type="entry name" value="CYTOCHROME_P450"/>
    <property type="match status" value="1"/>
</dbReference>
<dbReference type="CDD" id="cd11041">
    <property type="entry name" value="CYP503A1-like"/>
    <property type="match status" value="1"/>
</dbReference>
<dbReference type="EMBL" id="ML732202">
    <property type="protein sequence ID" value="KAB8074945.1"/>
    <property type="molecule type" value="Genomic_DNA"/>
</dbReference>
<dbReference type="PANTHER" id="PTHR46206:SF5">
    <property type="entry name" value="P450, PUTATIVE (EUROFUNG)-RELATED"/>
    <property type="match status" value="1"/>
</dbReference>
<keyword evidence="9 12" id="KW-0408">Iron</keyword>
<feature type="binding site" description="axial binding residue" evidence="12">
    <location>
        <position position="457"/>
    </location>
    <ligand>
        <name>heme</name>
        <dbReference type="ChEBI" id="CHEBI:30413"/>
    </ligand>
    <ligandPart>
        <name>Fe</name>
        <dbReference type="ChEBI" id="CHEBI:18248"/>
    </ligandPart>
</feature>
<keyword evidence="10 13" id="KW-0503">Monooxygenase</keyword>
<sequence length="516" mass="59294">MGATTFCSGLLLLLWLWRCVFMRAYGSGRELRHRNIILVGPSIYILKVIRQVQYLWKGPEILLHAHTKELPYAIRTPETYQIQFSSDTHIKQLSQAPEAYLSLHALAKDMFQPEYTMNGLEVDDPKSVNRSVHLRALQVELQSQLPILKQPLADCISTAFAQEVIAGEFLTGNWRSLRLFPTAKRVITAGNARIFFGPEVSNDPAFLEAALEYPEHLMETAEALRFIPSFLAPFAAPYLMRRHKALKMLLTRLTPIVEKRLNRIRQRDNVDEDDPLAPATQPVDCIQFLVNAVERKRQQDVWSAQRIVQVLLGTWFASVHQPAMCLFYALDDLCLHPQYVDELRDEVSRGIHEGRDIDSLTLLDGFLRESARLHPTDSISVRRKVLQPFTFQDGTCLMRDEVACVPLQPILRNPQFYEDPLTFNPRRYAALGKASNIAKFTLADHTFPIWGLGKHACPGRYYASLLLKLVLTQILLDYEVRMPDNSPQRKRYFYWRSSIVPKSGARLEFRKRSTCE</sequence>
<evidence type="ECO:0000313" key="15">
    <source>
        <dbReference type="EMBL" id="KAB8074945.1"/>
    </source>
</evidence>
<dbReference type="PANTHER" id="PTHR46206">
    <property type="entry name" value="CYTOCHROME P450"/>
    <property type="match status" value="1"/>
</dbReference>
<comment type="similarity">
    <text evidence="3 13">Belongs to the cytochrome P450 family.</text>
</comment>
<dbReference type="SUPFAM" id="SSF48264">
    <property type="entry name" value="Cytochrome P450"/>
    <property type="match status" value="1"/>
</dbReference>
<dbReference type="Gene3D" id="1.10.630.10">
    <property type="entry name" value="Cytochrome P450"/>
    <property type="match status" value="1"/>
</dbReference>
<keyword evidence="6 12" id="KW-0479">Metal-binding</keyword>
<evidence type="ECO:0000313" key="16">
    <source>
        <dbReference type="Proteomes" id="UP000326565"/>
    </source>
</evidence>